<dbReference type="STRING" id="571932.SAMN05421743_12370"/>
<keyword evidence="1" id="KW-0472">Membrane</keyword>
<dbReference type="Proteomes" id="UP000198584">
    <property type="component" value="Unassembled WGS sequence"/>
</dbReference>
<feature type="transmembrane region" description="Helical" evidence="1">
    <location>
        <begin position="39"/>
        <end position="56"/>
    </location>
</feature>
<proteinExistence type="predicted"/>
<evidence type="ECO:0000256" key="1">
    <source>
        <dbReference type="SAM" id="Phobius"/>
    </source>
</evidence>
<sequence>MKSRKHSFFILSNAILGLITCFSYLYVWLTYAFMESMLSWQPLVTLVFAMVVFFLWNKWLLLRERRKYWLQAVFSYGATIVVFIYFLTK</sequence>
<accession>A0A1H4H6X8</accession>
<dbReference type="RefSeq" id="WP_245729026.1">
    <property type="nucleotide sequence ID" value="NZ_FNQR01000023.1"/>
</dbReference>
<evidence type="ECO:0000313" key="3">
    <source>
        <dbReference type="Proteomes" id="UP000198584"/>
    </source>
</evidence>
<dbReference type="AlphaFoldDB" id="A0A1H4H6X8"/>
<evidence type="ECO:0000313" key="2">
    <source>
        <dbReference type="EMBL" id="SEB17593.1"/>
    </source>
</evidence>
<keyword evidence="3" id="KW-1185">Reference proteome</keyword>
<gene>
    <name evidence="2" type="ORF">SAMN05421743_12370</name>
</gene>
<organism evidence="2 3">
    <name type="scientific">Thalassobacillus cyri</name>
    <dbReference type="NCBI Taxonomy" id="571932"/>
    <lineage>
        <taxon>Bacteria</taxon>
        <taxon>Bacillati</taxon>
        <taxon>Bacillota</taxon>
        <taxon>Bacilli</taxon>
        <taxon>Bacillales</taxon>
        <taxon>Bacillaceae</taxon>
        <taxon>Thalassobacillus</taxon>
    </lineage>
</organism>
<keyword evidence="1" id="KW-1133">Transmembrane helix</keyword>
<name>A0A1H4H6X8_9BACI</name>
<keyword evidence="1" id="KW-0812">Transmembrane</keyword>
<feature type="transmembrane region" description="Helical" evidence="1">
    <location>
        <begin position="7"/>
        <end position="27"/>
    </location>
</feature>
<feature type="transmembrane region" description="Helical" evidence="1">
    <location>
        <begin position="68"/>
        <end position="87"/>
    </location>
</feature>
<dbReference type="EMBL" id="FNQR01000023">
    <property type="protein sequence ID" value="SEB17593.1"/>
    <property type="molecule type" value="Genomic_DNA"/>
</dbReference>
<protein>
    <submittedName>
        <fullName evidence="2">Uncharacterized protein</fullName>
    </submittedName>
</protein>
<reference evidence="2 3" key="1">
    <citation type="submission" date="2016-10" db="EMBL/GenBank/DDBJ databases">
        <authorList>
            <person name="de Groot N.N."/>
        </authorList>
    </citation>
    <scope>NUCLEOTIDE SEQUENCE [LARGE SCALE GENOMIC DNA]</scope>
    <source>
        <strain evidence="2 3">CCM7597</strain>
    </source>
</reference>